<dbReference type="InterPro" id="IPR013549">
    <property type="entry name" value="DUF1731"/>
</dbReference>
<dbReference type="NCBIfam" id="TIGR01777">
    <property type="entry name" value="yfcH"/>
    <property type="match status" value="1"/>
</dbReference>
<dbReference type="InterPro" id="IPR010099">
    <property type="entry name" value="SDR39U1"/>
</dbReference>
<dbReference type="PANTHER" id="PTHR11092:SF0">
    <property type="entry name" value="EPIMERASE FAMILY PROTEIN SDR39U1"/>
    <property type="match status" value="1"/>
</dbReference>
<name>A0A7M1S4Z9_9BACT</name>
<evidence type="ECO:0000256" key="1">
    <source>
        <dbReference type="ARBA" id="ARBA00009353"/>
    </source>
</evidence>
<organism evidence="4 5">
    <name type="scientific">Sulfurovum indicum</name>
    <dbReference type="NCBI Taxonomy" id="2779528"/>
    <lineage>
        <taxon>Bacteria</taxon>
        <taxon>Pseudomonadati</taxon>
        <taxon>Campylobacterota</taxon>
        <taxon>Epsilonproteobacteria</taxon>
        <taxon>Campylobacterales</taxon>
        <taxon>Sulfurovaceae</taxon>
        <taxon>Sulfurovum</taxon>
    </lineage>
</organism>
<dbReference type="Gene3D" id="3.40.50.720">
    <property type="entry name" value="NAD(P)-binding Rossmann-like Domain"/>
    <property type="match status" value="1"/>
</dbReference>
<dbReference type="AlphaFoldDB" id="A0A7M1S4Z9"/>
<dbReference type="Pfam" id="PF01370">
    <property type="entry name" value="Epimerase"/>
    <property type="match status" value="1"/>
</dbReference>
<keyword evidence="5" id="KW-1185">Reference proteome</keyword>
<dbReference type="SUPFAM" id="SSF51735">
    <property type="entry name" value="NAD(P)-binding Rossmann-fold domains"/>
    <property type="match status" value="1"/>
</dbReference>
<dbReference type="Proteomes" id="UP000595074">
    <property type="component" value="Chromosome"/>
</dbReference>
<evidence type="ECO:0000259" key="3">
    <source>
        <dbReference type="Pfam" id="PF08338"/>
    </source>
</evidence>
<evidence type="ECO:0000313" key="4">
    <source>
        <dbReference type="EMBL" id="QOR62493.1"/>
    </source>
</evidence>
<dbReference type="RefSeq" id="WP_197549311.1">
    <property type="nucleotide sequence ID" value="NZ_CP063164.1"/>
</dbReference>
<evidence type="ECO:0000259" key="2">
    <source>
        <dbReference type="Pfam" id="PF01370"/>
    </source>
</evidence>
<gene>
    <name evidence="4" type="ORF">IMZ28_03215</name>
</gene>
<dbReference type="InterPro" id="IPR036291">
    <property type="entry name" value="NAD(P)-bd_dom_sf"/>
</dbReference>
<proteinExistence type="inferred from homology"/>
<accession>A0A7M1S4Z9</accession>
<evidence type="ECO:0000313" key="5">
    <source>
        <dbReference type="Proteomes" id="UP000595074"/>
    </source>
</evidence>
<dbReference type="Pfam" id="PF08338">
    <property type="entry name" value="DUF1731"/>
    <property type="match status" value="1"/>
</dbReference>
<dbReference type="PANTHER" id="PTHR11092">
    <property type="entry name" value="SUGAR NUCLEOTIDE EPIMERASE RELATED"/>
    <property type="match status" value="1"/>
</dbReference>
<comment type="similarity">
    <text evidence="1">Belongs to the NAD(P)-dependent epimerase/dehydratase family. SDR39U1 subfamily.</text>
</comment>
<reference evidence="4 5" key="1">
    <citation type="submission" date="2020-10" db="EMBL/GenBank/DDBJ databases">
        <title>The genome of sulfurovum sp.</title>
        <authorList>
            <person name="Xie S."/>
            <person name="Shao Z."/>
            <person name="Jiang L."/>
        </authorList>
    </citation>
    <scope>NUCLEOTIDE SEQUENCE [LARGE SCALE GENOMIC DNA]</scope>
    <source>
        <strain evidence="4 5">ST-419</strain>
    </source>
</reference>
<dbReference type="KEGG" id="sinu:IMZ28_03215"/>
<dbReference type="InterPro" id="IPR001509">
    <property type="entry name" value="Epimerase_deHydtase"/>
</dbReference>
<sequence length="286" mass="31781">MQKIAIVGASGFVGSYLKTVFQKNRYEIVALNSREMRNEPLQIAKMIEGASVLINLAGAPVIHRWSEAYKKVLYESRIKTTAKVVEAIRLLKQKPKILFSTSAVGIYATGGPMSESNYTYGNNFLATICKDWEAEAMKAQEMTRVVIFRFGIVLGKNGGALEKMLPSFKLGIAGTIGDGSEAFSWVHINDLARAYLFVLDHTNMEGVYNLTSPNPVTNKVLTKTLGRILHRPTLIPLPAFVLKLFFSEGATVLTEGQNVIPERLIQEGFSFEFEEIEDALREVLNN</sequence>
<feature type="domain" description="NAD-dependent epimerase/dehydratase" evidence="2">
    <location>
        <begin position="4"/>
        <end position="210"/>
    </location>
</feature>
<protein>
    <submittedName>
        <fullName evidence="4">TIGR01777 family protein</fullName>
    </submittedName>
</protein>
<dbReference type="EMBL" id="CP063164">
    <property type="protein sequence ID" value="QOR62493.1"/>
    <property type="molecule type" value="Genomic_DNA"/>
</dbReference>
<feature type="domain" description="DUF1731" evidence="3">
    <location>
        <begin position="237"/>
        <end position="282"/>
    </location>
</feature>